<dbReference type="Proteomes" id="UP000824164">
    <property type="component" value="Unassembled WGS sequence"/>
</dbReference>
<evidence type="ECO:0000256" key="2">
    <source>
        <dbReference type="PIRSR" id="PIRSR001359-2"/>
    </source>
</evidence>
<feature type="binding site" evidence="3">
    <location>
        <position position="106"/>
    </location>
    <ligand>
        <name>Zn(2+)</name>
        <dbReference type="ChEBI" id="CHEBI:29105"/>
        <label>2</label>
    </ligand>
</feature>
<keyword evidence="3" id="KW-0862">Zinc</keyword>
<dbReference type="AlphaFoldDB" id="A0A9D1HEJ3"/>
<protein>
    <submittedName>
        <fullName evidence="4">Class II fructose-bisphosphate aldolase</fullName>
    </submittedName>
</protein>
<dbReference type="GO" id="GO:0016832">
    <property type="term" value="F:aldehyde-lyase activity"/>
    <property type="evidence" value="ECO:0007669"/>
    <property type="project" value="InterPro"/>
</dbReference>
<gene>
    <name evidence="4" type="ORF">IAB63_01230</name>
</gene>
<dbReference type="EMBL" id="DVLT01000006">
    <property type="protein sequence ID" value="HIU01861.1"/>
    <property type="molecule type" value="Genomic_DNA"/>
</dbReference>
<dbReference type="InterPro" id="IPR013785">
    <property type="entry name" value="Aldolase_TIM"/>
</dbReference>
<name>A0A9D1HEJ3_9FIRM</name>
<feature type="binding site" evidence="3">
    <location>
        <position position="85"/>
    </location>
    <ligand>
        <name>Zn(2+)</name>
        <dbReference type="ChEBI" id="CHEBI:29105"/>
        <label>1</label>
        <note>catalytic</note>
    </ligand>
</feature>
<dbReference type="PANTHER" id="PTHR30304">
    <property type="entry name" value="D-TAGATOSE-1,6-BISPHOSPHATE ALDOLASE"/>
    <property type="match status" value="1"/>
</dbReference>
<organism evidence="4 5">
    <name type="scientific">Candidatus Onthocola gallistercoris</name>
    <dbReference type="NCBI Taxonomy" id="2840876"/>
    <lineage>
        <taxon>Bacteria</taxon>
        <taxon>Bacillati</taxon>
        <taxon>Bacillota</taxon>
        <taxon>Bacilli</taxon>
        <taxon>Candidatus Onthocola</taxon>
    </lineage>
</organism>
<feature type="binding site" evidence="3">
    <location>
        <position position="184"/>
    </location>
    <ligand>
        <name>Zn(2+)</name>
        <dbReference type="ChEBI" id="CHEBI:29105"/>
        <label>1</label>
        <note>catalytic</note>
    </ligand>
</feature>
<feature type="binding site" evidence="2">
    <location>
        <position position="185"/>
    </location>
    <ligand>
        <name>dihydroxyacetone phosphate</name>
        <dbReference type="ChEBI" id="CHEBI:57642"/>
    </ligand>
</feature>
<keyword evidence="3" id="KW-0479">Metal-binding</keyword>
<dbReference type="GO" id="GO:0008270">
    <property type="term" value="F:zinc ion binding"/>
    <property type="evidence" value="ECO:0007669"/>
    <property type="project" value="InterPro"/>
</dbReference>
<comment type="cofactor">
    <cofactor evidence="3">
        <name>Zn(2+)</name>
        <dbReference type="ChEBI" id="CHEBI:29105"/>
    </cofactor>
    <text evidence="3">Binds 2 Zn(2+) ions per subunit. One is catalytic and the other provides a structural contribution.</text>
</comment>
<dbReference type="GO" id="GO:0005975">
    <property type="term" value="P:carbohydrate metabolic process"/>
    <property type="evidence" value="ECO:0007669"/>
    <property type="project" value="InterPro"/>
</dbReference>
<evidence type="ECO:0000313" key="5">
    <source>
        <dbReference type="Proteomes" id="UP000824164"/>
    </source>
</evidence>
<evidence type="ECO:0000256" key="3">
    <source>
        <dbReference type="PIRSR" id="PIRSR001359-3"/>
    </source>
</evidence>
<proteinExistence type="predicted"/>
<accession>A0A9D1HEJ3</accession>
<evidence type="ECO:0000313" key="4">
    <source>
        <dbReference type="EMBL" id="HIU01861.1"/>
    </source>
</evidence>
<dbReference type="PIRSF" id="PIRSF001359">
    <property type="entry name" value="F_bP_aldolase_II"/>
    <property type="match status" value="1"/>
</dbReference>
<sequence length="289" mass="31414">MLVTMDKILVKARKEGYGVIAPSTFSLELIGCAIEAAERKKSPLILNINLKYDALQTEQDVELFLFTARERALRANVPVAINLDHGADYKTVMRAINHGFTSVMIDASAKPFEENIAAVQEVVHAAHSIGIPVEAELGCVGMADPTFQIETKYTQSATTDPSLVAEYVERTGVDFLAVSIGNAHGPYAKNIVPHIDFELLKQIADITPIPLVLHGGSGTGDENLTKACQMGICKINVGTDLMKIATDKAIAGYEENANKGRLRFLTNYVDGYREGIEYYMDVFGSTGKA</sequence>
<dbReference type="InterPro" id="IPR000771">
    <property type="entry name" value="FBA_II"/>
</dbReference>
<dbReference type="Gene3D" id="3.20.20.70">
    <property type="entry name" value="Aldolase class I"/>
    <property type="match status" value="1"/>
</dbReference>
<evidence type="ECO:0000256" key="1">
    <source>
        <dbReference type="PIRSR" id="PIRSR001359-1"/>
    </source>
</evidence>
<dbReference type="SUPFAM" id="SSF51569">
    <property type="entry name" value="Aldolase"/>
    <property type="match status" value="1"/>
</dbReference>
<dbReference type="NCBIfam" id="TIGR00167">
    <property type="entry name" value="cbbA"/>
    <property type="match status" value="1"/>
</dbReference>
<reference evidence="4" key="2">
    <citation type="journal article" date="2021" name="PeerJ">
        <title>Extensive microbial diversity within the chicken gut microbiome revealed by metagenomics and culture.</title>
        <authorList>
            <person name="Gilroy R."/>
            <person name="Ravi A."/>
            <person name="Getino M."/>
            <person name="Pursley I."/>
            <person name="Horton D.L."/>
            <person name="Alikhan N.F."/>
            <person name="Baker D."/>
            <person name="Gharbi K."/>
            <person name="Hall N."/>
            <person name="Watson M."/>
            <person name="Adriaenssens E.M."/>
            <person name="Foster-Nyarko E."/>
            <person name="Jarju S."/>
            <person name="Secka A."/>
            <person name="Antonio M."/>
            <person name="Oren A."/>
            <person name="Chaudhuri R.R."/>
            <person name="La Ragione R."/>
            <person name="Hildebrand F."/>
            <person name="Pallen M.J."/>
        </authorList>
    </citation>
    <scope>NUCLEOTIDE SEQUENCE</scope>
    <source>
        <strain evidence="4">CHK187-14744</strain>
    </source>
</reference>
<dbReference type="PANTHER" id="PTHR30304:SF0">
    <property type="entry name" value="D-TAGATOSE-1,6-BISPHOSPHATE ALDOLASE SUBUNIT GATY-RELATED"/>
    <property type="match status" value="1"/>
</dbReference>
<feature type="binding site" evidence="2">
    <location>
        <begin position="215"/>
        <end position="217"/>
    </location>
    <ligand>
        <name>dihydroxyacetone phosphate</name>
        <dbReference type="ChEBI" id="CHEBI:57642"/>
    </ligand>
</feature>
<feature type="binding site" evidence="2">
    <location>
        <begin position="236"/>
        <end position="239"/>
    </location>
    <ligand>
        <name>dihydroxyacetone phosphate</name>
        <dbReference type="ChEBI" id="CHEBI:57642"/>
    </ligand>
</feature>
<feature type="binding site" evidence="3">
    <location>
        <position position="214"/>
    </location>
    <ligand>
        <name>Zn(2+)</name>
        <dbReference type="ChEBI" id="CHEBI:29105"/>
        <label>1</label>
        <note>catalytic</note>
    </ligand>
</feature>
<reference evidence="4" key="1">
    <citation type="submission" date="2020-10" db="EMBL/GenBank/DDBJ databases">
        <authorList>
            <person name="Gilroy R."/>
        </authorList>
    </citation>
    <scope>NUCLEOTIDE SEQUENCE</scope>
    <source>
        <strain evidence="4">CHK187-14744</strain>
    </source>
</reference>
<dbReference type="InterPro" id="IPR050246">
    <property type="entry name" value="Class_II_FBP_aldolase"/>
</dbReference>
<dbReference type="Pfam" id="PF01116">
    <property type="entry name" value="F_bP_aldolase"/>
    <property type="match status" value="1"/>
</dbReference>
<feature type="active site" description="Proton donor" evidence="1">
    <location>
        <position position="84"/>
    </location>
</feature>
<feature type="binding site" evidence="3">
    <location>
        <position position="136"/>
    </location>
    <ligand>
        <name>Zn(2+)</name>
        <dbReference type="ChEBI" id="CHEBI:29105"/>
        <label>2</label>
    </ligand>
</feature>
<comment type="caution">
    <text evidence="4">The sequence shown here is derived from an EMBL/GenBank/DDBJ whole genome shotgun (WGS) entry which is preliminary data.</text>
</comment>
<dbReference type="CDD" id="cd00947">
    <property type="entry name" value="TBP_aldolase_IIB"/>
    <property type="match status" value="1"/>
</dbReference>